<protein>
    <submittedName>
        <fullName evidence="1">Uncharacterized protein</fullName>
    </submittedName>
</protein>
<proteinExistence type="predicted"/>
<gene>
    <name evidence="1" type="ORF">J2S74_004741</name>
</gene>
<sequence>MISSLFGLGASIFGPKVFSFFNDQNIHVIHAMPGRIRLQCDRWKDKVVAQSLEKNLSDDALVKRVKATPVSGSLLLEFNVPHLTQEQFDKVLVQAVEAAVSAYPQMESQIMDKMRKTVQVVDGQIKKRTSALADLDSILVLLMLGKGISGFSKNPSFSSSLLFWAYNIITNRKEMDDDRYY</sequence>
<keyword evidence="2" id="KW-1185">Reference proteome</keyword>
<dbReference type="RefSeq" id="WP_307330770.1">
    <property type="nucleotide sequence ID" value="NZ_JAUSUG010000025.1"/>
</dbReference>
<evidence type="ECO:0000313" key="2">
    <source>
        <dbReference type="Proteomes" id="UP001230005"/>
    </source>
</evidence>
<comment type="caution">
    <text evidence="1">The sequence shown here is derived from an EMBL/GenBank/DDBJ whole genome shotgun (WGS) entry which is preliminary data.</text>
</comment>
<dbReference type="EMBL" id="JAUSUG010000025">
    <property type="protein sequence ID" value="MDQ0257283.1"/>
    <property type="molecule type" value="Genomic_DNA"/>
</dbReference>
<evidence type="ECO:0000313" key="1">
    <source>
        <dbReference type="EMBL" id="MDQ0257283.1"/>
    </source>
</evidence>
<dbReference type="Proteomes" id="UP001230005">
    <property type="component" value="Unassembled WGS sequence"/>
</dbReference>
<dbReference type="Pfam" id="PF19991">
    <property type="entry name" value="HMA_2"/>
    <property type="match status" value="1"/>
</dbReference>
<reference evidence="1 2" key="1">
    <citation type="submission" date="2023-07" db="EMBL/GenBank/DDBJ databases">
        <title>Genomic Encyclopedia of Type Strains, Phase IV (KMG-IV): sequencing the most valuable type-strain genomes for metagenomic binning, comparative biology and taxonomic classification.</title>
        <authorList>
            <person name="Goeker M."/>
        </authorList>
    </citation>
    <scope>NUCLEOTIDE SEQUENCE [LARGE SCALE GENOMIC DNA]</scope>
    <source>
        <strain evidence="1 2">DSM 9768</strain>
    </source>
</reference>
<accession>A0ABU0A1B8</accession>
<name>A0ABU0A1B8_9BACI</name>
<organism evidence="1 2">
    <name type="scientific">Evansella vedderi</name>
    <dbReference type="NCBI Taxonomy" id="38282"/>
    <lineage>
        <taxon>Bacteria</taxon>
        <taxon>Bacillati</taxon>
        <taxon>Bacillota</taxon>
        <taxon>Bacilli</taxon>
        <taxon>Bacillales</taxon>
        <taxon>Bacillaceae</taxon>
        <taxon>Evansella</taxon>
    </lineage>
</organism>